<dbReference type="Pfam" id="PF00271">
    <property type="entry name" value="Helicase_C"/>
    <property type="match status" value="1"/>
</dbReference>
<evidence type="ECO:0000259" key="2">
    <source>
        <dbReference type="PROSITE" id="PS51192"/>
    </source>
</evidence>
<feature type="domain" description="Helicase ATP-binding" evidence="2">
    <location>
        <begin position="184"/>
        <end position="344"/>
    </location>
</feature>
<protein>
    <submittedName>
        <fullName evidence="3">EcoEI R domain protein</fullName>
    </submittedName>
</protein>
<dbReference type="Proteomes" id="UP000030661">
    <property type="component" value="Unassembled WGS sequence"/>
</dbReference>
<proteinExistence type="predicted"/>
<feature type="region of interest" description="Disordered" evidence="1">
    <location>
        <begin position="555"/>
        <end position="586"/>
    </location>
</feature>
<dbReference type="InterPro" id="IPR013670">
    <property type="entry name" value="EcoEI_R_C_dom"/>
</dbReference>
<dbReference type="SUPFAM" id="SSF52540">
    <property type="entry name" value="P-loop containing nucleoside triphosphate hydrolases"/>
    <property type="match status" value="1"/>
</dbReference>
<evidence type="ECO:0000313" key="4">
    <source>
        <dbReference type="Proteomes" id="UP000030661"/>
    </source>
</evidence>
<gene>
    <name evidence="3" type="ORF">U27_03273</name>
</gene>
<dbReference type="Gene3D" id="3.40.50.300">
    <property type="entry name" value="P-loop containing nucleotide triphosphate hydrolases"/>
    <property type="match status" value="2"/>
</dbReference>
<dbReference type="GO" id="GO:0006304">
    <property type="term" value="P:DNA modification"/>
    <property type="evidence" value="ECO:0007669"/>
    <property type="project" value="InterPro"/>
</dbReference>
<dbReference type="PANTHER" id="PTHR47396">
    <property type="entry name" value="TYPE I RESTRICTION ENZYME ECOKI R PROTEIN"/>
    <property type="match status" value="1"/>
</dbReference>
<dbReference type="HOGENOM" id="CLU_018958_0_0_0"/>
<dbReference type="GO" id="GO:0016787">
    <property type="term" value="F:hydrolase activity"/>
    <property type="evidence" value="ECO:0007669"/>
    <property type="project" value="InterPro"/>
</dbReference>
<organism evidence="3">
    <name type="scientific">Vecturithrix granuli</name>
    <dbReference type="NCBI Taxonomy" id="1499967"/>
    <lineage>
        <taxon>Bacteria</taxon>
        <taxon>Candidatus Moduliflexota</taxon>
        <taxon>Candidatus Vecturitrichia</taxon>
        <taxon>Candidatus Vecturitrichales</taxon>
        <taxon>Candidatus Vecturitrichaceae</taxon>
        <taxon>Candidatus Vecturithrix</taxon>
    </lineage>
</organism>
<dbReference type="eggNOG" id="COG4096">
    <property type="taxonomic scope" value="Bacteria"/>
</dbReference>
<sequence>MTKKEKQALSESDICDLFITPAIKAAGWDQFTQIRREVTLTPGPVIVRGNMSSRNKKKKKFADYVLSWKSGVPVAVVEAKDNKHTVSQGMQQALGYAEILQVPSAFSSNGDAFASHNKAPIDEEIECEIPLDAFPPPAELWQRYKIYRNIADTEETLVVQPYYEDASGKEPRYYQTDAINRVVEAIAKGRKRLLLVMATGTGKTYTTFQIIWRLWKAKAVKRVLFLVDRNFLADQTLVNDFKPFGSVMTKIKNRTIDPAYQIYLGLYQALTGPTEADKAFKTVSPDFFDLVVIDECHRGSAAEDSAWREILDYYANAIQIGLTATPKETEYVSNITYFGEPVYTYSLKQGIEDGFLAPYKVVRIDIDKDLYGWTPPPGMTDDLGNAIEQREYNQQDMDRILILNQRTKLVAKRVMDLLRATDPFAKTIIFCEDIDHAERMRKAIVNAAGKLAIENPKYVMRITGDSPEGKAELDNFSDPESRFPVIVTTSELLTTGVDVKTCKLIVIDKTIRSLIIFKQIVGRGTRIDEEFKKYYFTIMDFKKATEHFRDPDFDGEPVVIYEPDGNDDPVPPDPPSDGDSGENGDEEEGVRKFYVSGVEVSIVAERVEYIGADGKLVTESYIDYTRKQIRQEYASLNDFLTRWQAAKKKDAILNELAEYGIKFELLAKEVGKDYDAFDLICHIAYAQPPLTRKERANNVKKRNYFTKYGEQARAVLYALLDKYADEGLSTIESPRVLRLRPFDAMGTPMEIIQNVFGGKARYEYALQELEDALFSQEQSA</sequence>
<dbReference type="InterPro" id="IPR006935">
    <property type="entry name" value="Helicase/UvrB_N"/>
</dbReference>
<dbReference type="PANTHER" id="PTHR47396:SF1">
    <property type="entry name" value="ATP-DEPENDENT HELICASE IRC3-RELATED"/>
    <property type="match status" value="1"/>
</dbReference>
<dbReference type="InterPro" id="IPR001650">
    <property type="entry name" value="Helicase_C-like"/>
</dbReference>
<dbReference type="CDD" id="cd18032">
    <property type="entry name" value="DEXHc_RE_I_III_res"/>
    <property type="match status" value="1"/>
</dbReference>
<reference evidence="3" key="1">
    <citation type="journal article" date="2015" name="PeerJ">
        <title>First genomic representation of candidate bacterial phylum KSB3 points to enhanced environmental sensing as a trigger of wastewater bulking.</title>
        <authorList>
            <person name="Sekiguchi Y."/>
            <person name="Ohashi A."/>
            <person name="Parks D.H."/>
            <person name="Yamauchi T."/>
            <person name="Tyson G.W."/>
            <person name="Hugenholtz P."/>
        </authorList>
    </citation>
    <scope>NUCLEOTIDE SEQUENCE [LARGE SCALE GENOMIC DNA]</scope>
</reference>
<dbReference type="STRING" id="1499967.U27_03273"/>
<accession>A0A081BVF6</accession>
<evidence type="ECO:0000256" key="1">
    <source>
        <dbReference type="SAM" id="MobiDB-lite"/>
    </source>
</evidence>
<name>A0A081BVF6_VECG1</name>
<keyword evidence="4" id="KW-1185">Reference proteome</keyword>
<dbReference type="EMBL" id="DF820464">
    <property type="protein sequence ID" value="GAK56311.1"/>
    <property type="molecule type" value="Genomic_DNA"/>
</dbReference>
<dbReference type="InterPro" id="IPR027417">
    <property type="entry name" value="P-loop_NTPase"/>
</dbReference>
<dbReference type="Pfam" id="PF04851">
    <property type="entry name" value="ResIII"/>
    <property type="match status" value="1"/>
</dbReference>
<dbReference type="InterPro" id="IPR014001">
    <property type="entry name" value="Helicase_ATP-bd"/>
</dbReference>
<dbReference type="InterPro" id="IPR050742">
    <property type="entry name" value="Helicase_Restrict-Modif_Enz"/>
</dbReference>
<dbReference type="NCBIfam" id="NF046051">
    <property type="entry name" value="restrict_EcoAI"/>
    <property type="match status" value="1"/>
</dbReference>
<dbReference type="Gene3D" id="3.90.1570.30">
    <property type="match status" value="1"/>
</dbReference>
<dbReference type="SMART" id="SM00487">
    <property type="entry name" value="DEXDc"/>
    <property type="match status" value="1"/>
</dbReference>
<dbReference type="GO" id="GO:0003677">
    <property type="term" value="F:DNA binding"/>
    <property type="evidence" value="ECO:0007669"/>
    <property type="project" value="InterPro"/>
</dbReference>
<dbReference type="GO" id="GO:0005829">
    <property type="term" value="C:cytosol"/>
    <property type="evidence" value="ECO:0007669"/>
    <property type="project" value="TreeGrafter"/>
</dbReference>
<dbReference type="AlphaFoldDB" id="A0A081BVF6"/>
<dbReference type="PROSITE" id="PS51192">
    <property type="entry name" value="HELICASE_ATP_BIND_1"/>
    <property type="match status" value="1"/>
</dbReference>
<dbReference type="GO" id="GO:0005524">
    <property type="term" value="F:ATP binding"/>
    <property type="evidence" value="ECO:0007669"/>
    <property type="project" value="InterPro"/>
</dbReference>
<dbReference type="CDD" id="cd18799">
    <property type="entry name" value="SF2_C_EcoAI-like"/>
    <property type="match status" value="1"/>
</dbReference>
<dbReference type="Pfam" id="PF08463">
    <property type="entry name" value="EcoEI_R_C"/>
    <property type="match status" value="1"/>
</dbReference>
<evidence type="ECO:0000313" key="3">
    <source>
        <dbReference type="EMBL" id="GAK56311.1"/>
    </source>
</evidence>